<evidence type="ECO:0000256" key="2">
    <source>
        <dbReference type="ARBA" id="ARBA00008685"/>
    </source>
</evidence>
<evidence type="ECO:0000256" key="6">
    <source>
        <dbReference type="ARBA" id="ARBA00022989"/>
    </source>
</evidence>
<evidence type="ECO:0000256" key="1">
    <source>
        <dbReference type="ARBA" id="ARBA00004651"/>
    </source>
</evidence>
<dbReference type="Proteomes" id="UP000198287">
    <property type="component" value="Unassembled WGS sequence"/>
</dbReference>
<evidence type="ECO:0000259" key="16">
    <source>
        <dbReference type="SMART" id="SM00918"/>
    </source>
</evidence>
<evidence type="ECO:0000256" key="8">
    <source>
        <dbReference type="ARBA" id="ARBA00023136"/>
    </source>
</evidence>
<dbReference type="Gene3D" id="3.40.190.10">
    <property type="entry name" value="Periplasmic binding protein-like II"/>
    <property type="match status" value="1"/>
</dbReference>
<keyword evidence="11" id="KW-1071">Ligand-gated ion channel</keyword>
<keyword evidence="12" id="KW-0407">Ion channel</keyword>
<evidence type="ECO:0000313" key="17">
    <source>
        <dbReference type="EMBL" id="OXA52069.1"/>
    </source>
</evidence>
<accession>A0A226E3Q9</accession>
<comment type="subcellular location">
    <subcellularLocation>
        <location evidence="1">Cell membrane</location>
        <topology evidence="1">Multi-pass membrane protein</topology>
    </subcellularLocation>
</comment>
<feature type="domain" description="Ionotropic glutamate receptor L-glutamate and glycine-binding" evidence="16">
    <location>
        <begin position="110"/>
        <end position="166"/>
    </location>
</feature>
<feature type="signal peptide" evidence="14">
    <location>
        <begin position="1"/>
        <end position="25"/>
    </location>
</feature>
<evidence type="ECO:0000256" key="14">
    <source>
        <dbReference type="SAM" id="SignalP"/>
    </source>
</evidence>
<dbReference type="Pfam" id="PF00060">
    <property type="entry name" value="Lig_chan"/>
    <property type="match status" value="1"/>
</dbReference>
<gene>
    <name evidence="17" type="ORF">Fcan01_13298</name>
</gene>
<evidence type="ECO:0000256" key="10">
    <source>
        <dbReference type="ARBA" id="ARBA00023180"/>
    </source>
</evidence>
<evidence type="ECO:0000256" key="4">
    <source>
        <dbReference type="ARBA" id="ARBA00022475"/>
    </source>
</evidence>
<evidence type="ECO:0000256" key="11">
    <source>
        <dbReference type="ARBA" id="ARBA00023286"/>
    </source>
</evidence>
<feature type="transmembrane region" description="Helical" evidence="13">
    <location>
        <begin position="221"/>
        <end position="244"/>
    </location>
</feature>
<dbReference type="GO" id="GO:0005886">
    <property type="term" value="C:plasma membrane"/>
    <property type="evidence" value="ECO:0007669"/>
    <property type="project" value="UniProtKB-SubCell"/>
</dbReference>
<proteinExistence type="inferred from homology"/>
<keyword evidence="8 13" id="KW-0472">Membrane</keyword>
<evidence type="ECO:0000259" key="15">
    <source>
        <dbReference type="SMART" id="SM00079"/>
    </source>
</evidence>
<keyword evidence="4" id="KW-1003">Cell membrane</keyword>
<dbReference type="GO" id="GO:0015276">
    <property type="term" value="F:ligand-gated monoatomic ion channel activity"/>
    <property type="evidence" value="ECO:0007669"/>
    <property type="project" value="InterPro"/>
</dbReference>
<dbReference type="PANTHER" id="PTHR42643">
    <property type="entry name" value="IONOTROPIC RECEPTOR 20A-RELATED"/>
    <property type="match status" value="1"/>
</dbReference>
<feature type="domain" description="Ionotropic glutamate receptor C-terminal" evidence="15">
    <location>
        <begin position="100"/>
        <end position="417"/>
    </location>
</feature>
<dbReference type="SMART" id="SM00079">
    <property type="entry name" value="PBPe"/>
    <property type="match status" value="1"/>
</dbReference>
<dbReference type="SMART" id="SM00918">
    <property type="entry name" value="Lig_chan-Glu_bd"/>
    <property type="match status" value="1"/>
</dbReference>
<protein>
    <submittedName>
        <fullName evidence="17">Glutamate receptor ionotropic, delta-1</fullName>
    </submittedName>
</protein>
<sequence length="487" mass="55506">MDHYRSVMIDFLLISSLFWLQGGVTTSFSKFVDCTRGDAVLLNNLCVRCLRPSLLPILNSEDTFRNVDNPDAEWISCPSSNNDLDRAKVVRGSKFLSGRKVRVVTIERRPFVKILEGKFSGVCFELFYTMQHKYNFSREIFLPYDGNWGTRLPNGSWDGMVGLVQSKNADMGVAGFSVTLERFKVVAFTESFHQEPTAILIPPPTAGEKFTVLVRPLSIPVWGAVAVTMLTFAPTVYIMHILSLRIRGEDSSTKSSVLDVTVQLFHFMVSSLVQQSVTCPGSKTNRFLIILWWMMTIIVSSIYVAYLVSYLSAPRLFNVVNSLDDLVKQRKIKWTFRKSSALESLFKEKSFLDVALEEDFQKTHICKVTLAKQIFFKVETALIAQKRSELLAVFDNGIRWAVSSGLMEKWKSMHWPKDLWCADAAAYILMTQPKTRKLDFEDVQGASFLLGCGLTFAILVFIIEISTKQCNSFWKRIITRRKFYFSN</sequence>
<feature type="chain" id="PRO_5012623949" evidence="14">
    <location>
        <begin position="26"/>
        <end position="487"/>
    </location>
</feature>
<dbReference type="AlphaFoldDB" id="A0A226E3Q9"/>
<keyword evidence="10" id="KW-0325">Glycoprotein</keyword>
<keyword evidence="6 13" id="KW-1133">Transmembrane helix</keyword>
<dbReference type="Pfam" id="PF10613">
    <property type="entry name" value="Lig_chan-Glu_bd"/>
    <property type="match status" value="1"/>
</dbReference>
<reference evidence="17 18" key="1">
    <citation type="submission" date="2015-12" db="EMBL/GenBank/DDBJ databases">
        <title>The genome of Folsomia candida.</title>
        <authorList>
            <person name="Faddeeva A."/>
            <person name="Derks M.F."/>
            <person name="Anvar Y."/>
            <person name="Smit S."/>
            <person name="Van Straalen N."/>
            <person name="Roelofs D."/>
        </authorList>
    </citation>
    <scope>NUCLEOTIDE SEQUENCE [LARGE SCALE GENOMIC DNA]</scope>
    <source>
        <strain evidence="17 18">VU population</strain>
        <tissue evidence="17">Whole body</tissue>
    </source>
</reference>
<dbReference type="InterPro" id="IPR001320">
    <property type="entry name" value="Iontro_rcpt_C"/>
</dbReference>
<dbReference type="GO" id="GO:0050906">
    <property type="term" value="P:detection of stimulus involved in sensory perception"/>
    <property type="evidence" value="ECO:0007669"/>
    <property type="project" value="UniProtKB-ARBA"/>
</dbReference>
<keyword evidence="9 17" id="KW-0675">Receptor</keyword>
<dbReference type="OMA" id="NECTARA"/>
<dbReference type="Gene3D" id="1.10.287.70">
    <property type="match status" value="1"/>
</dbReference>
<feature type="transmembrane region" description="Helical" evidence="13">
    <location>
        <begin position="443"/>
        <end position="463"/>
    </location>
</feature>
<evidence type="ECO:0000256" key="9">
    <source>
        <dbReference type="ARBA" id="ARBA00023170"/>
    </source>
</evidence>
<evidence type="ECO:0000313" key="18">
    <source>
        <dbReference type="Proteomes" id="UP000198287"/>
    </source>
</evidence>
<dbReference type="SUPFAM" id="SSF53850">
    <property type="entry name" value="Periplasmic binding protein-like II"/>
    <property type="match status" value="1"/>
</dbReference>
<keyword evidence="18" id="KW-1185">Reference proteome</keyword>
<feature type="transmembrane region" description="Helical" evidence="13">
    <location>
        <begin position="287"/>
        <end position="308"/>
    </location>
</feature>
<evidence type="ECO:0000256" key="12">
    <source>
        <dbReference type="ARBA" id="ARBA00023303"/>
    </source>
</evidence>
<evidence type="ECO:0000256" key="13">
    <source>
        <dbReference type="SAM" id="Phobius"/>
    </source>
</evidence>
<comment type="similarity">
    <text evidence="2">Belongs to the glutamate-gated ion channel (TC 1.A.10.1) family.</text>
</comment>
<evidence type="ECO:0000256" key="5">
    <source>
        <dbReference type="ARBA" id="ARBA00022692"/>
    </source>
</evidence>
<keyword evidence="14" id="KW-0732">Signal</keyword>
<dbReference type="EMBL" id="LNIX01000007">
    <property type="protein sequence ID" value="OXA52069.1"/>
    <property type="molecule type" value="Genomic_DNA"/>
</dbReference>
<dbReference type="InterPro" id="IPR052192">
    <property type="entry name" value="Insect_Ionotropic_Sensory_Rcpt"/>
</dbReference>
<comment type="caution">
    <text evidence="17">The sequence shown here is derived from an EMBL/GenBank/DDBJ whole genome shotgun (WGS) entry which is preliminary data.</text>
</comment>
<evidence type="ECO:0000256" key="3">
    <source>
        <dbReference type="ARBA" id="ARBA00022448"/>
    </source>
</evidence>
<keyword evidence="7" id="KW-0406">Ion transport</keyword>
<evidence type="ECO:0000256" key="7">
    <source>
        <dbReference type="ARBA" id="ARBA00023065"/>
    </source>
</evidence>
<dbReference type="InterPro" id="IPR019594">
    <property type="entry name" value="Glu/Gly-bd"/>
</dbReference>
<dbReference type="STRING" id="158441.A0A226E3Q9"/>
<organism evidence="17 18">
    <name type="scientific">Folsomia candida</name>
    <name type="common">Springtail</name>
    <dbReference type="NCBI Taxonomy" id="158441"/>
    <lineage>
        <taxon>Eukaryota</taxon>
        <taxon>Metazoa</taxon>
        <taxon>Ecdysozoa</taxon>
        <taxon>Arthropoda</taxon>
        <taxon>Hexapoda</taxon>
        <taxon>Collembola</taxon>
        <taxon>Entomobryomorpha</taxon>
        <taxon>Isotomoidea</taxon>
        <taxon>Isotomidae</taxon>
        <taxon>Proisotominae</taxon>
        <taxon>Folsomia</taxon>
    </lineage>
</organism>
<keyword evidence="5 13" id="KW-0812">Transmembrane</keyword>
<dbReference type="PANTHER" id="PTHR42643:SF24">
    <property type="entry name" value="IONOTROPIC RECEPTOR 60A"/>
    <property type="match status" value="1"/>
</dbReference>
<dbReference type="OrthoDB" id="6117597at2759"/>
<keyword evidence="3" id="KW-0813">Transport</keyword>
<name>A0A226E3Q9_FOLCA</name>